<comment type="caution">
    <text evidence="7">The sequence shown here is derived from an EMBL/GenBank/DDBJ whole genome shotgun (WGS) entry which is preliminary data.</text>
</comment>
<feature type="chain" id="PRO_5042589951" description="FAD-binding PCMH-type domain-containing protein" evidence="5">
    <location>
        <begin position="23"/>
        <end position="511"/>
    </location>
</feature>
<keyword evidence="3" id="KW-0274">FAD</keyword>
<dbReference type="Proteomes" id="UP001251528">
    <property type="component" value="Unassembled WGS sequence"/>
</dbReference>
<dbReference type="Gene3D" id="3.30.43.10">
    <property type="entry name" value="Uridine Diphospho-n-acetylenolpyruvylglucosamine Reductase, domain 2"/>
    <property type="match status" value="1"/>
</dbReference>
<dbReference type="PANTHER" id="PTHR42973:SF8">
    <property type="entry name" value="FAD-BINDING PCMH-TYPE DOMAIN-CONTAINING PROTEIN"/>
    <property type="match status" value="1"/>
</dbReference>
<dbReference type="InterPro" id="IPR050416">
    <property type="entry name" value="FAD-linked_Oxidoreductase"/>
</dbReference>
<evidence type="ECO:0000256" key="3">
    <source>
        <dbReference type="ARBA" id="ARBA00022827"/>
    </source>
</evidence>
<dbReference type="EMBL" id="JASWJB010000060">
    <property type="protein sequence ID" value="KAK2603628.1"/>
    <property type="molecule type" value="Genomic_DNA"/>
</dbReference>
<dbReference type="AlphaFoldDB" id="A0AAJ0G1S0"/>
<dbReference type="InterPro" id="IPR016169">
    <property type="entry name" value="FAD-bd_PCMH_sub2"/>
</dbReference>
<evidence type="ECO:0000259" key="6">
    <source>
        <dbReference type="PROSITE" id="PS51387"/>
    </source>
</evidence>
<dbReference type="InterPro" id="IPR016167">
    <property type="entry name" value="FAD-bd_PCMH_sub1"/>
</dbReference>
<evidence type="ECO:0000256" key="2">
    <source>
        <dbReference type="ARBA" id="ARBA00022630"/>
    </source>
</evidence>
<evidence type="ECO:0000313" key="8">
    <source>
        <dbReference type="Proteomes" id="UP001251528"/>
    </source>
</evidence>
<dbReference type="InterPro" id="IPR012951">
    <property type="entry name" value="BBE"/>
</dbReference>
<dbReference type="GO" id="GO:0071949">
    <property type="term" value="F:FAD binding"/>
    <property type="evidence" value="ECO:0007669"/>
    <property type="project" value="InterPro"/>
</dbReference>
<accession>A0AAJ0G1S0</accession>
<dbReference type="SUPFAM" id="SSF56176">
    <property type="entry name" value="FAD-binding/transporter-associated domain-like"/>
    <property type="match status" value="1"/>
</dbReference>
<protein>
    <recommendedName>
        <fullName evidence="6">FAD-binding PCMH-type domain-containing protein</fullName>
    </recommendedName>
</protein>
<keyword evidence="5" id="KW-0732">Signal</keyword>
<dbReference type="Pfam" id="PF08031">
    <property type="entry name" value="BBE"/>
    <property type="match status" value="1"/>
</dbReference>
<reference evidence="7" key="1">
    <citation type="submission" date="2023-06" db="EMBL/GenBank/DDBJ databases">
        <title>Conoideocrella luteorostrata (Hypocreales: Clavicipitaceae), a potential biocontrol fungus for elongate hemlock scale in United States Christmas tree production areas.</title>
        <authorList>
            <person name="Barrett H."/>
            <person name="Lovett B."/>
            <person name="Macias A.M."/>
            <person name="Stajich J.E."/>
            <person name="Kasson M.T."/>
        </authorList>
    </citation>
    <scope>NUCLEOTIDE SEQUENCE</scope>
    <source>
        <strain evidence="7">ARSEF 14590</strain>
    </source>
</reference>
<dbReference type="GO" id="GO:0016491">
    <property type="term" value="F:oxidoreductase activity"/>
    <property type="evidence" value="ECO:0007669"/>
    <property type="project" value="UniProtKB-KW"/>
</dbReference>
<comment type="similarity">
    <text evidence="1">Belongs to the oxygen-dependent FAD-linked oxidoreductase family.</text>
</comment>
<keyword evidence="4" id="KW-0560">Oxidoreductase</keyword>
<dbReference type="InterPro" id="IPR036318">
    <property type="entry name" value="FAD-bd_PCMH-like_sf"/>
</dbReference>
<evidence type="ECO:0000313" key="7">
    <source>
        <dbReference type="EMBL" id="KAK2603628.1"/>
    </source>
</evidence>
<proteinExistence type="inferred from homology"/>
<name>A0AAJ0G1S0_9HYPO</name>
<dbReference type="InterPro" id="IPR016166">
    <property type="entry name" value="FAD-bd_PCMH"/>
</dbReference>
<dbReference type="InterPro" id="IPR006094">
    <property type="entry name" value="Oxid_FAD_bind_N"/>
</dbReference>
<dbReference type="Gene3D" id="3.40.462.20">
    <property type="match status" value="1"/>
</dbReference>
<feature type="domain" description="FAD-binding PCMH-type" evidence="6">
    <location>
        <begin position="79"/>
        <end position="250"/>
    </location>
</feature>
<dbReference type="PROSITE" id="PS51387">
    <property type="entry name" value="FAD_PCMH"/>
    <property type="match status" value="1"/>
</dbReference>
<keyword evidence="2" id="KW-0285">Flavoprotein</keyword>
<organism evidence="7 8">
    <name type="scientific">Conoideocrella luteorostrata</name>
    <dbReference type="NCBI Taxonomy" id="1105319"/>
    <lineage>
        <taxon>Eukaryota</taxon>
        <taxon>Fungi</taxon>
        <taxon>Dikarya</taxon>
        <taxon>Ascomycota</taxon>
        <taxon>Pezizomycotina</taxon>
        <taxon>Sordariomycetes</taxon>
        <taxon>Hypocreomycetidae</taxon>
        <taxon>Hypocreales</taxon>
        <taxon>Clavicipitaceae</taxon>
        <taxon>Conoideocrella</taxon>
    </lineage>
</organism>
<keyword evidence="8" id="KW-1185">Reference proteome</keyword>
<gene>
    <name evidence="7" type="ORF">QQS21_004209</name>
</gene>
<evidence type="ECO:0000256" key="5">
    <source>
        <dbReference type="SAM" id="SignalP"/>
    </source>
</evidence>
<dbReference type="Gene3D" id="3.30.465.10">
    <property type="match status" value="1"/>
</dbReference>
<dbReference type="Pfam" id="PF01565">
    <property type="entry name" value="FAD_binding_4"/>
    <property type="match status" value="1"/>
</dbReference>
<evidence type="ECO:0000256" key="4">
    <source>
        <dbReference type="ARBA" id="ARBA00023002"/>
    </source>
</evidence>
<evidence type="ECO:0000256" key="1">
    <source>
        <dbReference type="ARBA" id="ARBA00005466"/>
    </source>
</evidence>
<feature type="signal peptide" evidence="5">
    <location>
        <begin position="1"/>
        <end position="22"/>
    </location>
</feature>
<dbReference type="PANTHER" id="PTHR42973">
    <property type="entry name" value="BINDING OXIDOREDUCTASE, PUTATIVE (AFU_ORTHOLOGUE AFUA_1G17690)-RELATED"/>
    <property type="match status" value="1"/>
</dbReference>
<sequence length="511" mass="55868">MRGSFIELLSVGSALLSAVASAAHSFSNPHYLRAADVTPVGITVDNVRRELGRSLSRGTLIFGPHDSGFEHATERWAKFSQPEIQVVIEVAQESDVQKIVNYCNRHHFNFLAYGRGHGVTNTVAKFNGIEINMSKLVNITIQPDQKSALFQGGVYGDLVISTLWDKGFVTSTGSNACVGLVGPGLGGGLGRFQGEYGLIADNFISLNVVLSNGETAIVSADSHSDLFWAMKGAGHNFAIVTSVLMKIYPKKSDTWHYHNYVFHQSQLETFFNALNKFQGKGDIPPAMGVNFGQFSIDPSISSTEAVIGWSFAYNGPAAAAEMLLQPFNAIPALSSTKGDVSYPDLLVAQQTDIKSQSCTSARWIQKSVFLQTYNVTTERHIYNAFNKQIVQNPSFAPGAIVYHEGYSTKGTRAIDPASSAYPHRDEYLLVFFLVAAPAGLESESRAWADQTLGLWTAGQPDRTTATYVNYAAGDESLESIYGAEQLPKLRNLKSIYDTRNSFRWYNPIIAP</sequence>